<dbReference type="SUPFAM" id="SSF47413">
    <property type="entry name" value="lambda repressor-like DNA-binding domains"/>
    <property type="match status" value="1"/>
</dbReference>
<evidence type="ECO:0000259" key="1">
    <source>
        <dbReference type="PROSITE" id="PS50943"/>
    </source>
</evidence>
<reference evidence="2 3" key="1">
    <citation type="submission" date="2019-07" db="EMBL/GenBank/DDBJ databases">
        <title>Aquicoccus porphyridii gen. nov., sp. nov., isolated from a small marine red alga, Porphyridium marinum.</title>
        <authorList>
            <person name="Liu L."/>
        </authorList>
    </citation>
    <scope>NUCLEOTIDE SEQUENCE [LARGE SCALE GENOMIC DNA]</scope>
    <source>
        <strain evidence="2 3">L1 8-17</strain>
    </source>
</reference>
<dbReference type="PROSITE" id="PS50943">
    <property type="entry name" value="HTH_CROC1"/>
    <property type="match status" value="1"/>
</dbReference>
<keyword evidence="3" id="KW-1185">Reference proteome</keyword>
<dbReference type="EMBL" id="VINQ01000022">
    <property type="protein sequence ID" value="KAA0909901.1"/>
    <property type="molecule type" value="Genomic_DNA"/>
</dbReference>
<feature type="domain" description="HTH cro/C1-type" evidence="1">
    <location>
        <begin position="18"/>
        <end position="62"/>
    </location>
</feature>
<evidence type="ECO:0000313" key="3">
    <source>
        <dbReference type="Proteomes" id="UP000325291"/>
    </source>
</evidence>
<evidence type="ECO:0000313" key="2">
    <source>
        <dbReference type="EMBL" id="KAA0909901.1"/>
    </source>
</evidence>
<sequence>MSEDLSQNLALLCSYHPSIAEVCRKLEINRQQFNKYLAGSARPSRHNMRRICDFFGVSEAELLMEASLFEGIIAIRRKPVQQEELSKPLRHLDRLYQRSQKLGKYVGYYFRYFYSFGNPGLVIRSLAQVYSEDDKYYWKNIEVLRDPATGRSRGLNKYEGVLFYLADRIYLMEYESIELNTITQATLYPSHRSRLDILLGIQTGGPTRRGRKPGASKVALEFLGRDIDLRAALKRTGLFDPRDGAIRSEILRMIENRIESGAFVLDVDEP</sequence>
<protein>
    <submittedName>
        <fullName evidence="2">Helix-turn-helix transcriptional regulator</fullName>
    </submittedName>
</protein>
<dbReference type="Pfam" id="PF13560">
    <property type="entry name" value="HTH_31"/>
    <property type="match status" value="1"/>
</dbReference>
<dbReference type="GO" id="GO:0003677">
    <property type="term" value="F:DNA binding"/>
    <property type="evidence" value="ECO:0007669"/>
    <property type="project" value="InterPro"/>
</dbReference>
<dbReference type="InterPro" id="IPR001387">
    <property type="entry name" value="Cro/C1-type_HTH"/>
</dbReference>
<dbReference type="AlphaFoldDB" id="A0A5A9YY76"/>
<organism evidence="2 3">
    <name type="scientific">Aquicoccus porphyridii</name>
    <dbReference type="NCBI Taxonomy" id="1852029"/>
    <lineage>
        <taxon>Bacteria</taxon>
        <taxon>Pseudomonadati</taxon>
        <taxon>Pseudomonadota</taxon>
        <taxon>Alphaproteobacteria</taxon>
        <taxon>Rhodobacterales</taxon>
        <taxon>Paracoccaceae</taxon>
        <taxon>Aquicoccus</taxon>
    </lineage>
</organism>
<dbReference type="Proteomes" id="UP000325291">
    <property type="component" value="Unassembled WGS sequence"/>
</dbReference>
<dbReference type="Gene3D" id="1.10.260.40">
    <property type="entry name" value="lambda repressor-like DNA-binding domains"/>
    <property type="match status" value="1"/>
</dbReference>
<name>A0A5A9YY76_9RHOB</name>
<dbReference type="RefSeq" id="WP_111367517.1">
    <property type="nucleotide sequence ID" value="NZ_JASHJG010000045.1"/>
</dbReference>
<dbReference type="CDD" id="cd00093">
    <property type="entry name" value="HTH_XRE"/>
    <property type="match status" value="1"/>
</dbReference>
<gene>
    <name evidence="2" type="ORF">FLO80_19315</name>
</gene>
<proteinExistence type="predicted"/>
<comment type="caution">
    <text evidence="2">The sequence shown here is derived from an EMBL/GenBank/DDBJ whole genome shotgun (WGS) entry which is preliminary data.</text>
</comment>
<accession>A0A5A9YY76</accession>
<dbReference type="InterPro" id="IPR010982">
    <property type="entry name" value="Lambda_DNA-bd_dom_sf"/>
</dbReference>